<sequence length="114" mass="12738">MIKKNQQSARRAFRRDTSPNLILDTYAAIFDIPGQSLDNRGMEQRCFVVSAKQQPLPVTADPNHCLIRSVISDQKHGQQPGQKTNNWPTPGAVMENTNTRPRVSDRRAPSGAQL</sequence>
<feature type="compositionally biased region" description="Polar residues" evidence="1">
    <location>
        <begin position="77"/>
        <end position="88"/>
    </location>
</feature>
<evidence type="ECO:0000313" key="3">
    <source>
        <dbReference type="Proteomes" id="UP001153269"/>
    </source>
</evidence>
<gene>
    <name evidence="2" type="ORF">PLEPLA_LOCUS17193</name>
</gene>
<feature type="region of interest" description="Disordered" evidence="1">
    <location>
        <begin position="71"/>
        <end position="114"/>
    </location>
</feature>
<evidence type="ECO:0000313" key="2">
    <source>
        <dbReference type="EMBL" id="CAB1429218.1"/>
    </source>
</evidence>
<comment type="caution">
    <text evidence="2">The sequence shown here is derived from an EMBL/GenBank/DDBJ whole genome shotgun (WGS) entry which is preliminary data.</text>
</comment>
<name>A0A9N7UCH2_PLEPL</name>
<accession>A0A9N7UCH2</accession>
<reference evidence="2" key="1">
    <citation type="submission" date="2020-03" db="EMBL/GenBank/DDBJ databases">
        <authorList>
            <person name="Weist P."/>
        </authorList>
    </citation>
    <scope>NUCLEOTIDE SEQUENCE</scope>
</reference>
<dbReference type="AlphaFoldDB" id="A0A9N7UCH2"/>
<dbReference type="Proteomes" id="UP001153269">
    <property type="component" value="Unassembled WGS sequence"/>
</dbReference>
<evidence type="ECO:0000256" key="1">
    <source>
        <dbReference type="SAM" id="MobiDB-lite"/>
    </source>
</evidence>
<proteinExistence type="predicted"/>
<protein>
    <submittedName>
        <fullName evidence="2">Uncharacterized protein</fullName>
    </submittedName>
</protein>
<keyword evidence="3" id="KW-1185">Reference proteome</keyword>
<dbReference type="EMBL" id="CADEAL010001113">
    <property type="protein sequence ID" value="CAB1429218.1"/>
    <property type="molecule type" value="Genomic_DNA"/>
</dbReference>
<organism evidence="2 3">
    <name type="scientific">Pleuronectes platessa</name>
    <name type="common">European plaice</name>
    <dbReference type="NCBI Taxonomy" id="8262"/>
    <lineage>
        <taxon>Eukaryota</taxon>
        <taxon>Metazoa</taxon>
        <taxon>Chordata</taxon>
        <taxon>Craniata</taxon>
        <taxon>Vertebrata</taxon>
        <taxon>Euteleostomi</taxon>
        <taxon>Actinopterygii</taxon>
        <taxon>Neopterygii</taxon>
        <taxon>Teleostei</taxon>
        <taxon>Neoteleostei</taxon>
        <taxon>Acanthomorphata</taxon>
        <taxon>Carangaria</taxon>
        <taxon>Pleuronectiformes</taxon>
        <taxon>Pleuronectoidei</taxon>
        <taxon>Pleuronectidae</taxon>
        <taxon>Pleuronectes</taxon>
    </lineage>
</organism>